<comment type="caution">
    <text evidence="1">The sequence shown here is derived from an EMBL/GenBank/DDBJ whole genome shotgun (WGS) entry which is preliminary data.</text>
</comment>
<accession>A0A8T0TPX8</accession>
<sequence>MGWVGRVNCLMGQPSRSGQLGLLLRWAVQVLQGEKAKRPNRSRLPLRRPPAQTSPATCRLLACSFRPTVFALRPPRVCGLQQRCARHWIAVASQARRRRPRGPLPAWLVAYRVIQSVCDNG</sequence>
<name>A0A8T0TPX8_PANVG</name>
<dbReference type="AlphaFoldDB" id="A0A8T0TPX8"/>
<reference evidence="1" key="1">
    <citation type="submission" date="2020-05" db="EMBL/GenBank/DDBJ databases">
        <title>WGS assembly of Panicum virgatum.</title>
        <authorList>
            <person name="Lovell J.T."/>
            <person name="Jenkins J."/>
            <person name="Shu S."/>
            <person name="Juenger T.E."/>
            <person name="Schmutz J."/>
        </authorList>
    </citation>
    <scope>NUCLEOTIDE SEQUENCE</scope>
    <source>
        <strain evidence="1">AP13</strain>
    </source>
</reference>
<gene>
    <name evidence="1" type="ORF">PVAP13_4KG378702</name>
</gene>
<organism evidence="1 2">
    <name type="scientific">Panicum virgatum</name>
    <name type="common">Blackwell switchgrass</name>
    <dbReference type="NCBI Taxonomy" id="38727"/>
    <lineage>
        <taxon>Eukaryota</taxon>
        <taxon>Viridiplantae</taxon>
        <taxon>Streptophyta</taxon>
        <taxon>Embryophyta</taxon>
        <taxon>Tracheophyta</taxon>
        <taxon>Spermatophyta</taxon>
        <taxon>Magnoliopsida</taxon>
        <taxon>Liliopsida</taxon>
        <taxon>Poales</taxon>
        <taxon>Poaceae</taxon>
        <taxon>PACMAD clade</taxon>
        <taxon>Panicoideae</taxon>
        <taxon>Panicodae</taxon>
        <taxon>Paniceae</taxon>
        <taxon>Panicinae</taxon>
        <taxon>Panicum</taxon>
        <taxon>Panicum sect. Hiantes</taxon>
    </lineage>
</organism>
<evidence type="ECO:0000313" key="1">
    <source>
        <dbReference type="EMBL" id="KAG2614101.1"/>
    </source>
</evidence>
<keyword evidence="2" id="KW-1185">Reference proteome</keyword>
<proteinExistence type="predicted"/>
<protein>
    <submittedName>
        <fullName evidence="1">Uncharacterized protein</fullName>
    </submittedName>
</protein>
<dbReference type="EMBL" id="CM029043">
    <property type="protein sequence ID" value="KAG2614101.1"/>
    <property type="molecule type" value="Genomic_DNA"/>
</dbReference>
<dbReference type="Proteomes" id="UP000823388">
    <property type="component" value="Chromosome 4K"/>
</dbReference>
<evidence type="ECO:0000313" key="2">
    <source>
        <dbReference type="Proteomes" id="UP000823388"/>
    </source>
</evidence>